<evidence type="ECO:0000256" key="3">
    <source>
        <dbReference type="ARBA" id="ARBA00022723"/>
    </source>
</evidence>
<dbReference type="GeneID" id="97182276"/>
<evidence type="ECO:0000313" key="5">
    <source>
        <dbReference type="EMBL" id="SPZ91897.1"/>
    </source>
</evidence>
<dbReference type="InterPro" id="IPR009050">
    <property type="entry name" value="Globin-like_sf"/>
</dbReference>
<accession>A0A2X2JC00</accession>
<dbReference type="GO" id="GO:0046872">
    <property type="term" value="F:metal ion binding"/>
    <property type="evidence" value="ECO:0007669"/>
    <property type="project" value="UniProtKB-KW"/>
</dbReference>
<dbReference type="SUPFAM" id="SSF46458">
    <property type="entry name" value="Globin-like"/>
    <property type="match status" value="1"/>
</dbReference>
<dbReference type="AlphaFoldDB" id="A0A2X2JC00"/>
<gene>
    <name evidence="5" type="primary">ctb</name>
    <name evidence="5" type="ORF">NCTC11343_03941</name>
</gene>
<keyword evidence="2" id="KW-0349">Heme</keyword>
<name>A0A2X2JC00_SPHMU</name>
<proteinExistence type="predicted"/>
<dbReference type="Proteomes" id="UP000251241">
    <property type="component" value="Unassembled WGS sequence"/>
</dbReference>
<protein>
    <submittedName>
        <fullName evidence="5">Group 3 truncated hemoglobin ctb</fullName>
    </submittedName>
</protein>
<dbReference type="Gene3D" id="1.10.490.10">
    <property type="entry name" value="Globins"/>
    <property type="match status" value="1"/>
</dbReference>
<dbReference type="CDD" id="cd08916">
    <property type="entry name" value="TrHb3_P"/>
    <property type="match status" value="1"/>
</dbReference>
<keyword evidence="3" id="KW-0479">Metal-binding</keyword>
<evidence type="ECO:0000256" key="2">
    <source>
        <dbReference type="ARBA" id="ARBA00022617"/>
    </source>
</evidence>
<reference evidence="5 6" key="1">
    <citation type="submission" date="2018-06" db="EMBL/GenBank/DDBJ databases">
        <authorList>
            <consortium name="Pathogen Informatics"/>
            <person name="Doyle S."/>
        </authorList>
    </citation>
    <scope>NUCLEOTIDE SEQUENCE [LARGE SCALE GENOMIC DNA]</scope>
    <source>
        <strain evidence="5 6">NCTC11343</strain>
    </source>
</reference>
<dbReference type="InterPro" id="IPR012292">
    <property type="entry name" value="Globin/Proto"/>
</dbReference>
<dbReference type="RefSeq" id="WP_236585997.1">
    <property type="nucleotide sequence ID" value="NZ_CP068089.1"/>
</dbReference>
<sequence length="137" mass="16175">MSIDHTPMKQDIQTLDDIKVLVDQFYTTIRKDTLLGPIFKARIQDNWAIHLEKMYSFWQTILLDEHSYFGSPFPPHINLPIDAQHFGQWLNLFEATVDCLYSGQKAEEAKWRAQKMAQMFQFKLEYLQANPNKKPLI</sequence>
<dbReference type="GO" id="GO:0020037">
    <property type="term" value="F:heme binding"/>
    <property type="evidence" value="ECO:0007669"/>
    <property type="project" value="InterPro"/>
</dbReference>
<evidence type="ECO:0000313" key="6">
    <source>
        <dbReference type="Proteomes" id="UP000251241"/>
    </source>
</evidence>
<organism evidence="5 6">
    <name type="scientific">Sphingobacterium multivorum</name>
    <dbReference type="NCBI Taxonomy" id="28454"/>
    <lineage>
        <taxon>Bacteria</taxon>
        <taxon>Pseudomonadati</taxon>
        <taxon>Bacteroidota</taxon>
        <taxon>Sphingobacteriia</taxon>
        <taxon>Sphingobacteriales</taxon>
        <taxon>Sphingobacteriaceae</taxon>
        <taxon>Sphingobacterium</taxon>
    </lineage>
</organism>
<keyword evidence="1" id="KW-0813">Transport</keyword>
<dbReference type="Pfam" id="PF01152">
    <property type="entry name" value="Bac_globin"/>
    <property type="match status" value="1"/>
</dbReference>
<dbReference type="InterPro" id="IPR001486">
    <property type="entry name" value="Hemoglobin_trunc"/>
</dbReference>
<keyword evidence="4" id="KW-0408">Iron</keyword>
<evidence type="ECO:0000256" key="1">
    <source>
        <dbReference type="ARBA" id="ARBA00022448"/>
    </source>
</evidence>
<evidence type="ECO:0000256" key="4">
    <source>
        <dbReference type="ARBA" id="ARBA00023004"/>
    </source>
</evidence>
<dbReference type="GO" id="GO:0019825">
    <property type="term" value="F:oxygen binding"/>
    <property type="evidence" value="ECO:0007669"/>
    <property type="project" value="InterPro"/>
</dbReference>
<dbReference type="EMBL" id="UAUU01000011">
    <property type="protein sequence ID" value="SPZ91897.1"/>
    <property type="molecule type" value="Genomic_DNA"/>
</dbReference>